<evidence type="ECO:0000259" key="2">
    <source>
        <dbReference type="Pfam" id="PF16472"/>
    </source>
</evidence>
<keyword evidence="1" id="KW-0732">Signal</keyword>
<name>A0A1S8S210_CLOBE</name>
<reference evidence="3 4" key="1">
    <citation type="submission" date="2016-05" db="EMBL/GenBank/DDBJ databases">
        <title>Microbial solvent formation.</title>
        <authorList>
            <person name="Poehlein A."/>
            <person name="Montoya Solano J.D."/>
            <person name="Flitsch S."/>
            <person name="Krabben P."/>
            <person name="Duerre P."/>
            <person name="Daniel R."/>
        </authorList>
    </citation>
    <scope>NUCLEOTIDE SEQUENCE [LARGE SCALE GENOMIC DNA]</scope>
    <source>
        <strain evidence="3 4">DSM 53</strain>
    </source>
</reference>
<dbReference type="SUPFAM" id="SSF69304">
    <property type="entry name" value="Tricorn protease N-terminal domain"/>
    <property type="match status" value="2"/>
</dbReference>
<protein>
    <recommendedName>
        <fullName evidence="2">Prolow-density lipoprotein receptor-related protein 1-like beta-propeller domain-containing protein</fullName>
    </recommendedName>
</protein>
<dbReference type="Pfam" id="PF16472">
    <property type="entry name" value="DUF5050"/>
    <property type="match status" value="2"/>
</dbReference>
<dbReference type="EMBL" id="LZZI01000079">
    <property type="protein sequence ID" value="OOM59285.1"/>
    <property type="molecule type" value="Genomic_DNA"/>
</dbReference>
<evidence type="ECO:0000256" key="1">
    <source>
        <dbReference type="SAM" id="SignalP"/>
    </source>
</evidence>
<organism evidence="3 4">
    <name type="scientific">Clostridium beijerinckii</name>
    <name type="common">Clostridium MP</name>
    <dbReference type="NCBI Taxonomy" id="1520"/>
    <lineage>
        <taxon>Bacteria</taxon>
        <taxon>Bacillati</taxon>
        <taxon>Bacillota</taxon>
        <taxon>Clostridia</taxon>
        <taxon>Eubacteriales</taxon>
        <taxon>Clostridiaceae</taxon>
        <taxon>Clostridium</taxon>
    </lineage>
</organism>
<gene>
    <name evidence="3" type="ORF">CLBCK_35840</name>
</gene>
<feature type="signal peptide" evidence="1">
    <location>
        <begin position="1"/>
        <end position="23"/>
    </location>
</feature>
<feature type="domain" description="Prolow-density lipoprotein receptor-related protein 1-like beta-propeller" evidence="2">
    <location>
        <begin position="55"/>
        <end position="192"/>
    </location>
</feature>
<proteinExistence type="predicted"/>
<feature type="domain" description="Prolow-density lipoprotein receptor-related protein 1-like beta-propeller" evidence="2">
    <location>
        <begin position="360"/>
        <end position="595"/>
    </location>
</feature>
<feature type="chain" id="PRO_5012933125" description="Prolow-density lipoprotein receptor-related protein 1-like beta-propeller domain-containing protein" evidence="1">
    <location>
        <begin position="24"/>
        <end position="605"/>
    </location>
</feature>
<sequence>MYKKLFFVTLISMLFIFSFTANAAESTPVTDIKKELSTNLAVKKETSTYPQTQKVNLAELLKYDTKNIVDYGEYVYYINNNDNSSIYRMKKDNSENTRIISFSKCDNLNIVGNYIYFTSKSDNCLYKASISDYNPIKVLNVENYNKLTIYKDLIYYIGKDYFLHAVNLNGEGDKIISKETINTYWIYDNSIYCQLWSRETKNVETDALYKINLNGGEKEEFLKSNKENHFEYSDIKFIDGYVYLVTGDHYCYRAKLSDTDSIEKLDIEDTSVDISLDKKTWYKCEYNKLSCIEGDGTKEFQADLPKTKILDVDENYIYFIDYGENICRIKKDGTGEEVISKTDKEIYGDVNTKTIAYDHQISKDYIYYMRSGSKQSGDKLMGVENLAKVKKDGTEDTILQNNYTSNLPPEVEYNNKLYGIVWKSPYYNIIEIGADYNSDKVLAEDCSSEIHLVDGWIYYFSDNTLKRVTPDGSKKENVIEFKKSVIDKNRQALSYFYGDYFYCVESPDNRLQIWRKDLKNNGEYQYFMTALGTPNIKGVDDKYIYYINQISTWGNLRFEIYKADLETHKSTLLYTTPDISNFECLGIMNGKFYFTRTIHEVKSLG</sequence>
<evidence type="ECO:0000313" key="3">
    <source>
        <dbReference type="EMBL" id="OOM59285.1"/>
    </source>
</evidence>
<dbReference type="RefSeq" id="WP_077839957.1">
    <property type="nucleotide sequence ID" value="NZ_JABTAE010000001.1"/>
</dbReference>
<dbReference type="AlphaFoldDB" id="A0A1S8S210"/>
<accession>A0A1S8S210</accession>
<evidence type="ECO:0000313" key="4">
    <source>
        <dbReference type="Proteomes" id="UP000190973"/>
    </source>
</evidence>
<dbReference type="InterPro" id="IPR032485">
    <property type="entry name" value="LRP1-like_beta_prop"/>
</dbReference>
<comment type="caution">
    <text evidence="3">The sequence shown here is derived from an EMBL/GenBank/DDBJ whole genome shotgun (WGS) entry which is preliminary data.</text>
</comment>
<dbReference type="Proteomes" id="UP000190973">
    <property type="component" value="Unassembled WGS sequence"/>
</dbReference>